<comment type="subcellular location">
    <subcellularLocation>
        <location evidence="1">Cell membrane</location>
        <topology evidence="1">Multi-pass membrane protein</topology>
    </subcellularLocation>
</comment>
<evidence type="ECO:0000256" key="8">
    <source>
        <dbReference type="ARBA" id="ARBA00029447"/>
    </source>
</evidence>
<feature type="transmembrane region" description="Helical" evidence="10">
    <location>
        <begin position="49"/>
        <end position="69"/>
    </location>
</feature>
<comment type="caution">
    <text evidence="13">The sequence shown here is derived from an EMBL/GenBank/DDBJ whole genome shotgun (WGS) entry which is preliminary data.</text>
</comment>
<organism evidence="13 14">
    <name type="scientific">Clostridium frigoriphilum</name>
    <dbReference type="NCBI Taxonomy" id="443253"/>
    <lineage>
        <taxon>Bacteria</taxon>
        <taxon>Bacillati</taxon>
        <taxon>Bacillota</taxon>
        <taxon>Clostridia</taxon>
        <taxon>Eubacteriales</taxon>
        <taxon>Clostridiaceae</taxon>
        <taxon>Clostridium</taxon>
    </lineage>
</organism>
<dbReference type="CDD" id="cd12912">
    <property type="entry name" value="PDC2_MCP_like"/>
    <property type="match status" value="1"/>
</dbReference>
<keyword evidence="7 9" id="KW-0807">Transducer</keyword>
<keyword evidence="5 10" id="KW-1133">Transmembrane helix</keyword>
<evidence type="ECO:0000256" key="2">
    <source>
        <dbReference type="ARBA" id="ARBA00022475"/>
    </source>
</evidence>
<dbReference type="Pfam" id="PF02743">
    <property type="entry name" value="dCache_1"/>
    <property type="match status" value="1"/>
</dbReference>
<dbReference type="Pfam" id="PF00672">
    <property type="entry name" value="HAMP"/>
    <property type="match status" value="1"/>
</dbReference>
<feature type="domain" description="HAMP" evidence="12">
    <location>
        <begin position="362"/>
        <end position="414"/>
    </location>
</feature>
<dbReference type="InterPro" id="IPR004089">
    <property type="entry name" value="MCPsignal_dom"/>
</dbReference>
<evidence type="ECO:0000256" key="7">
    <source>
        <dbReference type="ARBA" id="ARBA00023224"/>
    </source>
</evidence>
<evidence type="ECO:0000259" key="12">
    <source>
        <dbReference type="PROSITE" id="PS50885"/>
    </source>
</evidence>
<dbReference type="Pfam" id="PF00015">
    <property type="entry name" value="MCPsignal"/>
    <property type="match status" value="1"/>
</dbReference>
<sequence>MKRKFLKKPKSIKSKKTTKNRFKNINKNGLINNELIKTFKIKGGLFKRLVLTFTVLSLITLSISALLTYQVTKQKVSTDFENSTMQILNQNKNYIDVVDASLEELSMQVLSNKDISNSFNTITGDQYTKWQLVQKVQDSLNNLTSNSKFIKSMYILRDNGLSVSSGGNVDVSNSDTNAVKYSAFKTSEDYTNIIKSDGKSQWTNVQVDTFNTSPDNKNISLMRRLISTSSSESAPILKINVDPQVFSSSIKNAKIGKNGYMFIVDQKGQIIAHKDPTFLGKKVDSTIWSKIKSLKEGSFEYKQAGKNMYGVESSYDTRGWKIVAVVPKAELASTANSVGALSIPIIILCLIFTAILSVFTTRKITTPIYDIIAVAEKVSNGDFTVKTNKYAIHEINELSLNFNNMIKKLKEMLSLTAGLTKETTDSAAKILNLSNTISDSSKEVVIAVEEITSGSSKQTEETIGCSKISDDFNNEITSSIFSLGNVTNATKASIDIINEGTNIINNLSKTSENNSNAMTKVASTVETLNDNTKSILTILNKINDITKQTNLLALNASIEAARAGDAGKGFSVVANEIRKLADKSQSASSEIGTIVDQVNQSIGASLEISENAKKLFKEELVQVSSTITSFGKIKESISNISSAMEVSMNSINVIDESKNLLNDSINSIASISEANTAATEEVTATIQTQAESNTLMNSLAEGLNDKANELIKLINKFRF</sequence>
<evidence type="ECO:0000313" key="14">
    <source>
        <dbReference type="Proteomes" id="UP001498469"/>
    </source>
</evidence>
<reference evidence="13 14" key="1">
    <citation type="submission" date="2023-11" db="EMBL/GenBank/DDBJ databases">
        <title>Draft genome sequence of a psychrophilic Clostridium strain from permafrost water brine.</title>
        <authorList>
            <person name="Shcherbakova V.A."/>
            <person name="Trubitsyn V.E."/>
            <person name="Zakharyuk A.G."/>
        </authorList>
    </citation>
    <scope>NUCLEOTIDE SEQUENCE [LARGE SCALE GENOMIC DNA]</scope>
    <source>
        <strain evidence="13 14">14F</strain>
    </source>
</reference>
<evidence type="ECO:0000256" key="3">
    <source>
        <dbReference type="ARBA" id="ARBA00022500"/>
    </source>
</evidence>
<evidence type="ECO:0000256" key="5">
    <source>
        <dbReference type="ARBA" id="ARBA00022989"/>
    </source>
</evidence>
<dbReference type="PANTHER" id="PTHR32089:SF112">
    <property type="entry name" value="LYSOZYME-LIKE PROTEIN-RELATED"/>
    <property type="match status" value="1"/>
</dbReference>
<keyword evidence="3" id="KW-0145">Chemotaxis</keyword>
<dbReference type="CDD" id="cd06225">
    <property type="entry name" value="HAMP"/>
    <property type="match status" value="1"/>
</dbReference>
<dbReference type="PROSITE" id="PS50885">
    <property type="entry name" value="HAMP"/>
    <property type="match status" value="1"/>
</dbReference>
<keyword evidence="2" id="KW-1003">Cell membrane</keyword>
<keyword evidence="6 10" id="KW-0472">Membrane</keyword>
<name>A0ABU7UHJ2_9CLOT</name>
<evidence type="ECO:0000256" key="6">
    <source>
        <dbReference type="ARBA" id="ARBA00023136"/>
    </source>
</evidence>
<comment type="similarity">
    <text evidence="8">Belongs to the methyl-accepting chemotaxis (MCP) protein family.</text>
</comment>
<dbReference type="PROSITE" id="PS50111">
    <property type="entry name" value="CHEMOTAXIS_TRANSDUC_2"/>
    <property type="match status" value="1"/>
</dbReference>
<feature type="domain" description="Methyl-accepting transducer" evidence="11">
    <location>
        <begin position="433"/>
        <end position="690"/>
    </location>
</feature>
<dbReference type="SMART" id="SM00283">
    <property type="entry name" value="MA"/>
    <property type="match status" value="1"/>
</dbReference>
<evidence type="ECO:0000259" key="11">
    <source>
        <dbReference type="PROSITE" id="PS50111"/>
    </source>
</evidence>
<dbReference type="EMBL" id="JAZHFS010000001">
    <property type="protein sequence ID" value="MEF2110862.1"/>
    <property type="molecule type" value="Genomic_DNA"/>
</dbReference>
<protein>
    <submittedName>
        <fullName evidence="13">Methyl-accepting chemotaxis protein</fullName>
    </submittedName>
</protein>
<evidence type="ECO:0000313" key="13">
    <source>
        <dbReference type="EMBL" id="MEF2110862.1"/>
    </source>
</evidence>
<feature type="transmembrane region" description="Helical" evidence="10">
    <location>
        <begin position="338"/>
        <end position="359"/>
    </location>
</feature>
<evidence type="ECO:0000256" key="10">
    <source>
        <dbReference type="SAM" id="Phobius"/>
    </source>
</evidence>
<evidence type="ECO:0000256" key="1">
    <source>
        <dbReference type="ARBA" id="ARBA00004651"/>
    </source>
</evidence>
<dbReference type="InterPro" id="IPR003660">
    <property type="entry name" value="HAMP_dom"/>
</dbReference>
<keyword evidence="14" id="KW-1185">Reference proteome</keyword>
<evidence type="ECO:0000256" key="9">
    <source>
        <dbReference type="PROSITE-ProRule" id="PRU00284"/>
    </source>
</evidence>
<gene>
    <name evidence="13" type="ORF">SJI18_00905</name>
</gene>
<proteinExistence type="inferred from homology"/>
<dbReference type="PANTHER" id="PTHR32089">
    <property type="entry name" value="METHYL-ACCEPTING CHEMOTAXIS PROTEIN MCPB"/>
    <property type="match status" value="1"/>
</dbReference>
<dbReference type="SMART" id="SM00304">
    <property type="entry name" value="HAMP"/>
    <property type="match status" value="1"/>
</dbReference>
<accession>A0ABU7UHJ2</accession>
<dbReference type="Proteomes" id="UP001498469">
    <property type="component" value="Unassembled WGS sequence"/>
</dbReference>
<dbReference type="RefSeq" id="WP_216247466.1">
    <property type="nucleotide sequence ID" value="NZ_JAZHFS010000001.1"/>
</dbReference>
<keyword evidence="4 10" id="KW-0812">Transmembrane</keyword>
<evidence type="ECO:0000256" key="4">
    <source>
        <dbReference type="ARBA" id="ARBA00022692"/>
    </source>
</evidence>
<dbReference type="InterPro" id="IPR033479">
    <property type="entry name" value="dCache_1"/>
</dbReference>